<dbReference type="InterPro" id="IPR020846">
    <property type="entry name" value="MFS_dom"/>
</dbReference>
<evidence type="ECO:0000256" key="1">
    <source>
        <dbReference type="ARBA" id="ARBA00004651"/>
    </source>
</evidence>
<dbReference type="AlphaFoldDB" id="A0A952FSF8"/>
<dbReference type="GO" id="GO:0022857">
    <property type="term" value="F:transmembrane transporter activity"/>
    <property type="evidence" value="ECO:0007669"/>
    <property type="project" value="InterPro"/>
</dbReference>
<dbReference type="Proteomes" id="UP000700706">
    <property type="component" value="Unassembled WGS sequence"/>
</dbReference>
<feature type="transmembrane region" description="Helical" evidence="6">
    <location>
        <begin position="274"/>
        <end position="295"/>
    </location>
</feature>
<feature type="domain" description="Major facilitator superfamily (MFS) profile" evidence="7">
    <location>
        <begin position="17"/>
        <end position="390"/>
    </location>
</feature>
<accession>A0A952FSF8</accession>
<dbReference type="Pfam" id="PF07690">
    <property type="entry name" value="MFS_1"/>
    <property type="match status" value="1"/>
</dbReference>
<dbReference type="InterPro" id="IPR011701">
    <property type="entry name" value="MFS"/>
</dbReference>
<feature type="transmembrane region" description="Helical" evidence="6">
    <location>
        <begin position="113"/>
        <end position="133"/>
    </location>
</feature>
<sequence length="397" mass="38879">MDTATRAARQAPPALPSILTLTLCAFALTTAEFVIAGLLPEVAAGLSVSTSAAGHLVTAYALGMAAGGPVLTLLTAGLPRKPLATALLAIFIAGNLAAAAAPGYAVLLAGRAVSGSVVATFFAMAVVTAASLAPAGRQASAVAKVALGFNLAMILGAPIGTALGQQFGWRATFLAIAGLAAIALVLLVRLVPMHGAAAGSVAAELRVLRSRDLQLALALTALGNAGVLMVFTYLAPLLTQVAGFAAAAVPVLLLAYGLGATLGNLAGGWLSDRALLPSLIGLLAALAAVLALGIVAGGERIPAAALMVATGALAFAVIPGMQTRVLATAGAAPTLGIALNASGFQIAAATAAWLGGRVIDGPGLAALYPVGAVVTLLGAGLAYASWRRARRAGCAKV</sequence>
<name>A0A952FSF8_9PROT</name>
<feature type="transmembrane region" description="Helical" evidence="6">
    <location>
        <begin position="325"/>
        <end position="354"/>
    </location>
</feature>
<dbReference type="EMBL" id="JAEKLZ010000410">
    <property type="protein sequence ID" value="MBW8728455.1"/>
    <property type="molecule type" value="Genomic_DNA"/>
</dbReference>
<keyword evidence="3 6" id="KW-0812">Transmembrane</keyword>
<evidence type="ECO:0000256" key="3">
    <source>
        <dbReference type="ARBA" id="ARBA00022692"/>
    </source>
</evidence>
<feature type="transmembrane region" description="Helical" evidence="6">
    <location>
        <begin position="86"/>
        <end position="107"/>
    </location>
</feature>
<feature type="transmembrane region" description="Helical" evidence="6">
    <location>
        <begin position="241"/>
        <end position="262"/>
    </location>
</feature>
<comment type="caution">
    <text evidence="8">The sequence shown here is derived from an EMBL/GenBank/DDBJ whole genome shotgun (WGS) entry which is preliminary data.</text>
</comment>
<evidence type="ECO:0000256" key="2">
    <source>
        <dbReference type="ARBA" id="ARBA00022475"/>
    </source>
</evidence>
<evidence type="ECO:0000313" key="9">
    <source>
        <dbReference type="Proteomes" id="UP000700706"/>
    </source>
</evidence>
<dbReference type="CDD" id="cd17324">
    <property type="entry name" value="MFS_NepI_like"/>
    <property type="match status" value="1"/>
</dbReference>
<evidence type="ECO:0000313" key="8">
    <source>
        <dbReference type="EMBL" id="MBW8728455.1"/>
    </source>
</evidence>
<evidence type="ECO:0000256" key="6">
    <source>
        <dbReference type="SAM" id="Phobius"/>
    </source>
</evidence>
<feature type="transmembrane region" description="Helical" evidence="6">
    <location>
        <begin position="169"/>
        <end position="192"/>
    </location>
</feature>
<feature type="transmembrane region" description="Helical" evidence="6">
    <location>
        <begin position="52"/>
        <end position="74"/>
    </location>
</feature>
<dbReference type="SUPFAM" id="SSF103473">
    <property type="entry name" value="MFS general substrate transporter"/>
    <property type="match status" value="1"/>
</dbReference>
<protein>
    <submittedName>
        <fullName evidence="8">MFS transporter</fullName>
    </submittedName>
</protein>
<feature type="transmembrane region" description="Helical" evidence="6">
    <location>
        <begin position="301"/>
        <end position="318"/>
    </location>
</feature>
<dbReference type="PROSITE" id="PS50850">
    <property type="entry name" value="MFS"/>
    <property type="match status" value="1"/>
</dbReference>
<feature type="transmembrane region" description="Helical" evidence="6">
    <location>
        <begin position="366"/>
        <end position="386"/>
    </location>
</feature>
<dbReference type="InterPro" id="IPR050189">
    <property type="entry name" value="MFS_Efflux_Transporters"/>
</dbReference>
<dbReference type="PANTHER" id="PTHR43124">
    <property type="entry name" value="PURINE EFFLUX PUMP PBUE"/>
    <property type="match status" value="1"/>
</dbReference>
<dbReference type="Gene3D" id="1.20.1250.20">
    <property type="entry name" value="MFS general substrate transporter like domains"/>
    <property type="match status" value="2"/>
</dbReference>
<feature type="transmembrane region" description="Helical" evidence="6">
    <location>
        <begin position="145"/>
        <end position="163"/>
    </location>
</feature>
<dbReference type="InterPro" id="IPR036259">
    <property type="entry name" value="MFS_trans_sf"/>
</dbReference>
<reference evidence="8" key="1">
    <citation type="submission" date="2020-06" db="EMBL/GenBank/DDBJ databases">
        <title>Stable isotope informed genome-resolved metagenomics uncovers potential trophic interactions in rhizosphere soil.</title>
        <authorList>
            <person name="Starr E.P."/>
            <person name="Shi S."/>
            <person name="Blazewicz S.J."/>
            <person name="Koch B.J."/>
            <person name="Probst A.J."/>
            <person name="Hungate B.A."/>
            <person name="Pett-Ridge J."/>
            <person name="Firestone M.K."/>
            <person name="Banfield J.F."/>
        </authorList>
    </citation>
    <scope>NUCLEOTIDE SEQUENCE</scope>
    <source>
        <strain evidence="8">YM_69_17</strain>
    </source>
</reference>
<evidence type="ECO:0000259" key="7">
    <source>
        <dbReference type="PROSITE" id="PS50850"/>
    </source>
</evidence>
<keyword evidence="5 6" id="KW-0472">Membrane</keyword>
<comment type="subcellular location">
    <subcellularLocation>
        <location evidence="1">Cell membrane</location>
        <topology evidence="1">Multi-pass membrane protein</topology>
    </subcellularLocation>
</comment>
<dbReference type="PANTHER" id="PTHR43124:SF8">
    <property type="entry name" value="INNER MEMBRANE TRANSPORT PROTEIN YDHP"/>
    <property type="match status" value="1"/>
</dbReference>
<gene>
    <name evidence="8" type="ORF">JF625_25350</name>
</gene>
<organism evidence="8 9">
    <name type="scientific">Inquilinus limosus</name>
    <dbReference type="NCBI Taxonomy" id="171674"/>
    <lineage>
        <taxon>Bacteria</taxon>
        <taxon>Pseudomonadati</taxon>
        <taxon>Pseudomonadota</taxon>
        <taxon>Alphaproteobacteria</taxon>
        <taxon>Rhodospirillales</taxon>
        <taxon>Rhodospirillaceae</taxon>
        <taxon>Inquilinus</taxon>
    </lineage>
</organism>
<feature type="transmembrane region" description="Helical" evidence="6">
    <location>
        <begin position="213"/>
        <end position="235"/>
    </location>
</feature>
<evidence type="ECO:0000256" key="4">
    <source>
        <dbReference type="ARBA" id="ARBA00022989"/>
    </source>
</evidence>
<evidence type="ECO:0000256" key="5">
    <source>
        <dbReference type="ARBA" id="ARBA00023136"/>
    </source>
</evidence>
<dbReference type="GO" id="GO:0005886">
    <property type="term" value="C:plasma membrane"/>
    <property type="evidence" value="ECO:0007669"/>
    <property type="project" value="UniProtKB-SubCell"/>
</dbReference>
<proteinExistence type="predicted"/>
<keyword evidence="4 6" id="KW-1133">Transmembrane helix</keyword>
<feature type="transmembrane region" description="Helical" evidence="6">
    <location>
        <begin position="18"/>
        <end position="40"/>
    </location>
</feature>
<keyword evidence="2" id="KW-1003">Cell membrane</keyword>